<dbReference type="Proteomes" id="UP000289886">
    <property type="component" value="Unassembled WGS sequence"/>
</dbReference>
<dbReference type="GO" id="GO:0008168">
    <property type="term" value="F:methyltransferase activity"/>
    <property type="evidence" value="ECO:0007669"/>
    <property type="project" value="UniProtKB-KW"/>
</dbReference>
<evidence type="ECO:0000313" key="10">
    <source>
        <dbReference type="EMBL" id="RXM29073.1"/>
    </source>
</evidence>
<name>A0A444U1J1_ACIRT</name>
<evidence type="ECO:0000256" key="2">
    <source>
        <dbReference type="ARBA" id="ARBA00022853"/>
    </source>
</evidence>
<evidence type="ECO:0000259" key="8">
    <source>
        <dbReference type="Pfam" id="PF05499"/>
    </source>
</evidence>
<dbReference type="GO" id="GO:0000122">
    <property type="term" value="P:negative regulation of transcription by RNA polymerase II"/>
    <property type="evidence" value="ECO:0007669"/>
    <property type="project" value="TreeGrafter"/>
</dbReference>
<feature type="domain" description="DNA methyltransferase 1-associated 1" evidence="8">
    <location>
        <begin position="548"/>
        <end position="705"/>
    </location>
</feature>
<dbReference type="PANTHER" id="PTHR12855:SF10">
    <property type="entry name" value="DNA METHYLTRANSFERASE 1-ASSOCIATED PROTEIN 1"/>
    <property type="match status" value="1"/>
</dbReference>
<dbReference type="GO" id="GO:0032259">
    <property type="term" value="P:methylation"/>
    <property type="evidence" value="ECO:0007669"/>
    <property type="project" value="UniProtKB-KW"/>
</dbReference>
<evidence type="ECO:0000256" key="7">
    <source>
        <dbReference type="SAM" id="MobiDB-lite"/>
    </source>
</evidence>
<dbReference type="FunFam" id="1.10.10.60:FF:000087">
    <property type="entry name" value="DNA methyltransferase 1-associated protein 1"/>
    <property type="match status" value="1"/>
</dbReference>
<dbReference type="SUPFAM" id="SSF53474">
    <property type="entry name" value="alpha/beta-Hydrolases"/>
    <property type="match status" value="1"/>
</dbReference>
<evidence type="ECO:0000313" key="11">
    <source>
        <dbReference type="Proteomes" id="UP000289886"/>
    </source>
</evidence>
<dbReference type="Pfam" id="PF16282">
    <property type="entry name" value="SANT_DAMP1_like"/>
    <property type="match status" value="1"/>
</dbReference>
<accession>A0A444U1J1</accession>
<evidence type="ECO:0000256" key="6">
    <source>
        <dbReference type="ARBA" id="ARBA00067416"/>
    </source>
</evidence>
<dbReference type="GO" id="GO:0000812">
    <property type="term" value="C:Swr1 complex"/>
    <property type="evidence" value="ECO:0007669"/>
    <property type="project" value="TreeGrafter"/>
</dbReference>
<evidence type="ECO:0000256" key="5">
    <source>
        <dbReference type="ARBA" id="ARBA00023242"/>
    </source>
</evidence>
<dbReference type="Pfam" id="PF05499">
    <property type="entry name" value="DMAP1"/>
    <property type="match status" value="1"/>
</dbReference>
<dbReference type="GO" id="GO:0035267">
    <property type="term" value="C:NuA4 histone acetyltransferase complex"/>
    <property type="evidence" value="ECO:0007669"/>
    <property type="project" value="InterPro"/>
</dbReference>
<comment type="caution">
    <text evidence="10">The sequence shown here is derived from an EMBL/GenBank/DDBJ whole genome shotgun (WGS) entry which is preliminary data.</text>
</comment>
<evidence type="ECO:0000256" key="4">
    <source>
        <dbReference type="ARBA" id="ARBA00023163"/>
    </source>
</evidence>
<dbReference type="Gene3D" id="1.10.10.60">
    <property type="entry name" value="Homeodomain-like"/>
    <property type="match status" value="1"/>
</dbReference>
<feature type="region of interest" description="Disordered" evidence="7">
    <location>
        <begin position="578"/>
        <end position="616"/>
    </location>
</feature>
<evidence type="ECO:0000256" key="1">
    <source>
        <dbReference type="ARBA" id="ARBA00004123"/>
    </source>
</evidence>
<dbReference type="CDD" id="cd11658">
    <property type="entry name" value="SANT_DMAP1_like"/>
    <property type="match status" value="1"/>
</dbReference>
<dbReference type="Pfam" id="PF05705">
    <property type="entry name" value="DUF829"/>
    <property type="match status" value="1"/>
</dbReference>
<dbReference type="InterPro" id="IPR008468">
    <property type="entry name" value="DMAP1"/>
</dbReference>
<dbReference type="InterPro" id="IPR008547">
    <property type="entry name" value="DUF829_TMEM53"/>
</dbReference>
<evidence type="ECO:0000259" key="9">
    <source>
        <dbReference type="Pfam" id="PF16282"/>
    </source>
</evidence>
<proteinExistence type="predicted"/>
<keyword evidence="10" id="KW-0489">Methyltransferase</keyword>
<dbReference type="InterPro" id="IPR027109">
    <property type="entry name" value="Swc4/Dmap1"/>
</dbReference>
<keyword evidence="2" id="KW-0156">Chromatin regulator</keyword>
<organism evidence="10 11">
    <name type="scientific">Acipenser ruthenus</name>
    <name type="common">Sterlet sturgeon</name>
    <dbReference type="NCBI Taxonomy" id="7906"/>
    <lineage>
        <taxon>Eukaryota</taxon>
        <taxon>Metazoa</taxon>
        <taxon>Chordata</taxon>
        <taxon>Craniata</taxon>
        <taxon>Vertebrata</taxon>
        <taxon>Euteleostomi</taxon>
        <taxon>Actinopterygii</taxon>
        <taxon>Chondrostei</taxon>
        <taxon>Acipenseriformes</taxon>
        <taxon>Acipenseridae</taxon>
        <taxon>Acipenser</taxon>
    </lineage>
</organism>
<dbReference type="InterPro" id="IPR032563">
    <property type="entry name" value="DAMP1_SANT-like"/>
</dbReference>
<sequence>MGDAELDYNVVFPEPHLAESHWHGQKEPVVILLGWAGCKDKHLAKYSSIYNEQGCITIRYTAPWKAVFFSEAFGSKELLEIARKLLDLLYDYEVESNPILFHVFSNGGFMLYRYIIEHLQREEHLSTLGVVGTILDSAPGNQNVIGSVRALNATLGPETHTVLRYPILAVFTCMVFLLRVVLYSLTKYIHKNHYDAMLDDPTSWPQLYLYSRADKVIAHRDVELMVRARKQQGVRVESVDFINSDHVSHNRLFPEEYSIRVNLCAVLKLLAAFTEIILRKFCAESDPFSQCAFTEIILRRSLAKMVKMTTGADVRDILELGGGEMDAGPISKKDIINSDKKKSKKSAETLTFKRPEGMHREVYALLYSDKKDAPPLLPSDTTQGYRTVKAKLGCKKVRPWKWMPFTNPARRDGAIFYHWRRMAEEGKDYPFARFNKTVQVPVYSEQEYQMYLPDEGWTKAETDHLFDLCKRFDLRFIVIHDRYDHQQFRKRSVEDLKERYYNICAKLAKIRAPSGTDPKIYVFDAGHERRRKDQLERLYNRTPEQVTEEEYLIQELRKIETRKKEREKKAQDLQKLITAADSTTEMRRAERKATKKKLPQKRETEKPSVPETAGIKFPDFKSAGVTLRSQRMKLPSSVGQKKIKAIEQILTEQGVDLNPMPTEEIVQMFNELRSDLVLVYELKQAHGNCEYEQQMLRHRYDALVKAGGASTATGDSLGADGQLGVGPDDIKGEGKDQIIDVVGAPLTPNSKIFKEVK</sequence>
<dbReference type="PANTHER" id="PTHR12855">
    <property type="entry name" value="DNA METHYLTRANSFERASE 1-ASSOCIATED PROTEIN 1 FAMILY MEMBER"/>
    <property type="match status" value="1"/>
</dbReference>
<dbReference type="GO" id="GO:0006281">
    <property type="term" value="P:DNA repair"/>
    <property type="evidence" value="ECO:0007669"/>
    <property type="project" value="InterPro"/>
</dbReference>
<dbReference type="AlphaFoldDB" id="A0A444U1J1"/>
<protein>
    <recommendedName>
        <fullName evidence="6">DNA methyltransferase 1-associated protein 1</fullName>
    </recommendedName>
</protein>
<reference evidence="10 11" key="1">
    <citation type="submission" date="2019-01" db="EMBL/GenBank/DDBJ databases">
        <title>Draft Genome and Complete Hox-Cluster Characterization of the Sterlet Sturgeon (Acipenser ruthenus).</title>
        <authorList>
            <person name="Wei Q."/>
        </authorList>
    </citation>
    <scope>NUCLEOTIDE SEQUENCE [LARGE SCALE GENOMIC DNA]</scope>
    <source>
        <strain evidence="10">WHYD16114868_AA</strain>
        <tissue evidence="10">Blood</tissue>
    </source>
</reference>
<dbReference type="Gene3D" id="3.40.50.1820">
    <property type="entry name" value="alpha/beta hydrolase"/>
    <property type="match status" value="1"/>
</dbReference>
<keyword evidence="4" id="KW-0804">Transcription</keyword>
<keyword evidence="5" id="KW-0539">Nucleus</keyword>
<feature type="domain" description="DAMP1 SANT/Myb-like" evidence="9">
    <location>
        <begin position="429"/>
        <end position="507"/>
    </location>
</feature>
<keyword evidence="10" id="KW-0808">Transferase</keyword>
<keyword evidence="11" id="KW-1185">Reference proteome</keyword>
<dbReference type="InterPro" id="IPR029058">
    <property type="entry name" value="AB_hydrolase_fold"/>
</dbReference>
<dbReference type="GO" id="GO:0003714">
    <property type="term" value="F:transcription corepressor activity"/>
    <property type="evidence" value="ECO:0007669"/>
    <property type="project" value="TreeGrafter"/>
</dbReference>
<comment type="subcellular location">
    <subcellularLocation>
        <location evidence="1">Nucleus</location>
    </subcellularLocation>
</comment>
<gene>
    <name evidence="10" type="ORF">EOD39_9149</name>
</gene>
<evidence type="ECO:0000256" key="3">
    <source>
        <dbReference type="ARBA" id="ARBA00023015"/>
    </source>
</evidence>
<dbReference type="EMBL" id="SCEB01215535">
    <property type="protein sequence ID" value="RXM29073.1"/>
    <property type="molecule type" value="Genomic_DNA"/>
</dbReference>
<dbReference type="GO" id="GO:0006338">
    <property type="term" value="P:chromatin remodeling"/>
    <property type="evidence" value="ECO:0007669"/>
    <property type="project" value="InterPro"/>
</dbReference>
<keyword evidence="3" id="KW-0805">Transcription regulation</keyword>